<dbReference type="EMBL" id="CP093345">
    <property type="protein sequence ID" value="WOG93270.1"/>
    <property type="molecule type" value="Genomic_DNA"/>
</dbReference>
<proteinExistence type="predicted"/>
<evidence type="ECO:0000313" key="1">
    <source>
        <dbReference type="EMBL" id="WOG93270.1"/>
    </source>
</evidence>
<dbReference type="AlphaFoldDB" id="A0AAF1AV16"/>
<reference evidence="1" key="1">
    <citation type="journal article" date="2016" name="Nat. Genet.">
        <title>A high-quality carrot genome assembly provides new insights into carotenoid accumulation and asterid genome evolution.</title>
        <authorList>
            <person name="Iorizzo M."/>
            <person name="Ellison S."/>
            <person name="Senalik D."/>
            <person name="Zeng P."/>
            <person name="Satapoomin P."/>
            <person name="Huang J."/>
            <person name="Bowman M."/>
            <person name="Iovene M."/>
            <person name="Sanseverino W."/>
            <person name="Cavagnaro P."/>
            <person name="Yildiz M."/>
            <person name="Macko-Podgorni A."/>
            <person name="Moranska E."/>
            <person name="Grzebelus E."/>
            <person name="Grzebelus D."/>
            <person name="Ashrafi H."/>
            <person name="Zheng Z."/>
            <person name="Cheng S."/>
            <person name="Spooner D."/>
            <person name="Van Deynze A."/>
            <person name="Simon P."/>
        </authorList>
    </citation>
    <scope>NUCLEOTIDE SEQUENCE</scope>
    <source>
        <tissue evidence="1">Leaf</tissue>
    </source>
</reference>
<reference evidence="1" key="2">
    <citation type="submission" date="2022-03" db="EMBL/GenBank/DDBJ databases">
        <title>Draft title - Genomic analysis of global carrot germplasm unveils the trajectory of domestication and the origin of high carotenoid orange carrot.</title>
        <authorList>
            <person name="Iorizzo M."/>
            <person name="Ellison S."/>
            <person name="Senalik D."/>
            <person name="Macko-Podgorni A."/>
            <person name="Grzebelus D."/>
            <person name="Bostan H."/>
            <person name="Rolling W."/>
            <person name="Curaba J."/>
            <person name="Simon P."/>
        </authorList>
    </citation>
    <scope>NUCLEOTIDE SEQUENCE</scope>
    <source>
        <tissue evidence="1">Leaf</tissue>
    </source>
</reference>
<evidence type="ECO:0000313" key="2">
    <source>
        <dbReference type="Proteomes" id="UP000077755"/>
    </source>
</evidence>
<name>A0AAF1AV16_DAUCS</name>
<dbReference type="Proteomes" id="UP000077755">
    <property type="component" value="Chromosome 3"/>
</dbReference>
<protein>
    <submittedName>
        <fullName evidence="1">Uncharacterized protein</fullName>
    </submittedName>
</protein>
<accession>A0AAF1AV16</accession>
<organism evidence="1 2">
    <name type="scientific">Daucus carota subsp. sativus</name>
    <name type="common">Carrot</name>
    <dbReference type="NCBI Taxonomy" id="79200"/>
    <lineage>
        <taxon>Eukaryota</taxon>
        <taxon>Viridiplantae</taxon>
        <taxon>Streptophyta</taxon>
        <taxon>Embryophyta</taxon>
        <taxon>Tracheophyta</taxon>
        <taxon>Spermatophyta</taxon>
        <taxon>Magnoliopsida</taxon>
        <taxon>eudicotyledons</taxon>
        <taxon>Gunneridae</taxon>
        <taxon>Pentapetalae</taxon>
        <taxon>asterids</taxon>
        <taxon>campanulids</taxon>
        <taxon>Apiales</taxon>
        <taxon>Apiaceae</taxon>
        <taxon>Apioideae</taxon>
        <taxon>Scandiceae</taxon>
        <taxon>Daucinae</taxon>
        <taxon>Daucus</taxon>
        <taxon>Daucus sect. Daucus</taxon>
    </lineage>
</organism>
<sequence>MTGNVPSNLIDPSIDDNMSSGLLNASTNFYHGAGVVAQSPKSANKGPNLKDALQKDALVRQMGVTPTNQNPNLFRDLLG</sequence>
<keyword evidence="2" id="KW-1185">Reference proteome</keyword>
<gene>
    <name evidence="1" type="ORF">DCAR_0312551</name>
</gene>